<accession>A0A2A6C737</accession>
<reference evidence="1" key="2">
    <citation type="submission" date="2022-06" db="UniProtKB">
        <authorList>
            <consortium name="EnsemblMetazoa"/>
        </authorList>
    </citation>
    <scope>IDENTIFICATION</scope>
    <source>
        <strain evidence="1">PS312</strain>
    </source>
</reference>
<dbReference type="AlphaFoldDB" id="A0A2A6C737"/>
<dbReference type="Proteomes" id="UP000005239">
    <property type="component" value="Unassembled WGS sequence"/>
</dbReference>
<dbReference type="EnsemblMetazoa" id="PPA43572.1">
    <property type="protein sequence ID" value="PPA43572.1"/>
    <property type="gene ID" value="WBGene00281941"/>
</dbReference>
<organism evidence="1 2">
    <name type="scientific">Pristionchus pacificus</name>
    <name type="common">Parasitic nematode worm</name>
    <dbReference type="NCBI Taxonomy" id="54126"/>
    <lineage>
        <taxon>Eukaryota</taxon>
        <taxon>Metazoa</taxon>
        <taxon>Ecdysozoa</taxon>
        <taxon>Nematoda</taxon>
        <taxon>Chromadorea</taxon>
        <taxon>Rhabditida</taxon>
        <taxon>Rhabditina</taxon>
        <taxon>Diplogasteromorpha</taxon>
        <taxon>Diplogasteroidea</taxon>
        <taxon>Neodiplogasteridae</taxon>
        <taxon>Pristionchus</taxon>
    </lineage>
</organism>
<accession>A0A8R1UY38</accession>
<evidence type="ECO:0000313" key="1">
    <source>
        <dbReference type="EnsemblMetazoa" id="PPA43572.1"/>
    </source>
</evidence>
<name>A0A2A6C737_PRIPA</name>
<evidence type="ECO:0000313" key="2">
    <source>
        <dbReference type="Proteomes" id="UP000005239"/>
    </source>
</evidence>
<keyword evidence="2" id="KW-1185">Reference proteome</keyword>
<reference evidence="2" key="1">
    <citation type="journal article" date="2008" name="Nat. Genet.">
        <title>The Pristionchus pacificus genome provides a unique perspective on nematode lifestyle and parasitism.</title>
        <authorList>
            <person name="Dieterich C."/>
            <person name="Clifton S.W."/>
            <person name="Schuster L.N."/>
            <person name="Chinwalla A."/>
            <person name="Delehaunty K."/>
            <person name="Dinkelacker I."/>
            <person name="Fulton L."/>
            <person name="Fulton R."/>
            <person name="Godfrey J."/>
            <person name="Minx P."/>
            <person name="Mitreva M."/>
            <person name="Roeseler W."/>
            <person name="Tian H."/>
            <person name="Witte H."/>
            <person name="Yang S.P."/>
            <person name="Wilson R.K."/>
            <person name="Sommer R.J."/>
        </authorList>
    </citation>
    <scope>NUCLEOTIDE SEQUENCE [LARGE SCALE GENOMIC DNA]</scope>
    <source>
        <strain evidence="2">PS312</strain>
    </source>
</reference>
<protein>
    <submittedName>
        <fullName evidence="1">Uncharacterized protein</fullName>
    </submittedName>
</protein>
<sequence>MTTRRRSPSHMPVIARSMPLITCKWVRNSLRFAAEVAADHLARFVGQLVELFQLVALLGLDRAFGVCNSHINGISGAYRAFKMLSKLNVLFSDSAQRSVVVREMNSTEESKEYHQQV</sequence>
<proteinExistence type="predicted"/>
<gene>
    <name evidence="1" type="primary">WBGene00281941</name>
</gene>